<dbReference type="Gene3D" id="2.40.30.10">
    <property type="entry name" value="Translation factors"/>
    <property type="match status" value="1"/>
</dbReference>
<gene>
    <name evidence="6" type="ORF">C7440_1770</name>
</gene>
<dbReference type="InterPro" id="IPR055178">
    <property type="entry name" value="RsdA/BaiN/AoA(So)-like_dom"/>
</dbReference>
<evidence type="ECO:0000256" key="2">
    <source>
        <dbReference type="ARBA" id="ARBA00022630"/>
    </source>
</evidence>
<accession>A0A2U1CMV0</accession>
<name>A0A2U1CMV0_9BURK</name>
<dbReference type="Gene3D" id="1.10.8.260">
    <property type="entry name" value="HI0933 insert domain-like"/>
    <property type="match status" value="1"/>
</dbReference>
<dbReference type="Gene3D" id="3.50.50.60">
    <property type="entry name" value="FAD/NAD(P)-binding domain"/>
    <property type="match status" value="1"/>
</dbReference>
<keyword evidence="3" id="KW-0274">FAD</keyword>
<protein>
    <recommendedName>
        <fullName evidence="8">NAD(FAD)-utilizing dehydrogenase</fullName>
    </recommendedName>
</protein>
<feature type="domain" description="RsdA/BaiN/AoA(So)-like insert" evidence="5">
    <location>
        <begin position="197"/>
        <end position="351"/>
    </location>
</feature>
<dbReference type="AlphaFoldDB" id="A0A2U1CMV0"/>
<dbReference type="EMBL" id="QEKO01000002">
    <property type="protein sequence ID" value="PVY62277.1"/>
    <property type="molecule type" value="Genomic_DNA"/>
</dbReference>
<evidence type="ECO:0000259" key="5">
    <source>
        <dbReference type="Pfam" id="PF22780"/>
    </source>
</evidence>
<dbReference type="InterPro" id="IPR022460">
    <property type="entry name" value="Flavoprotein_PP4765"/>
</dbReference>
<dbReference type="InterPro" id="IPR036188">
    <property type="entry name" value="FAD/NAD-bd_sf"/>
</dbReference>
<dbReference type="SUPFAM" id="SSF160996">
    <property type="entry name" value="HI0933 insert domain-like"/>
    <property type="match status" value="1"/>
</dbReference>
<dbReference type="SUPFAM" id="SSF51905">
    <property type="entry name" value="FAD/NAD(P)-binding domain"/>
    <property type="match status" value="1"/>
</dbReference>
<keyword evidence="7" id="KW-1185">Reference proteome</keyword>
<dbReference type="RefSeq" id="WP_116518256.1">
    <property type="nucleotide sequence ID" value="NZ_JACCEX010000002.1"/>
</dbReference>
<evidence type="ECO:0000313" key="7">
    <source>
        <dbReference type="Proteomes" id="UP000246145"/>
    </source>
</evidence>
<dbReference type="InterPro" id="IPR023166">
    <property type="entry name" value="BaiN-like_dom_sf"/>
</dbReference>
<dbReference type="Pfam" id="PF22780">
    <property type="entry name" value="HI0933_like_1st"/>
    <property type="match status" value="1"/>
</dbReference>
<comment type="caution">
    <text evidence="6">The sequence shown here is derived from an EMBL/GenBank/DDBJ whole genome shotgun (WGS) entry which is preliminary data.</text>
</comment>
<organism evidence="6 7">
    <name type="scientific">Pusillimonas noertemannii</name>
    <dbReference type="NCBI Taxonomy" id="305977"/>
    <lineage>
        <taxon>Bacteria</taxon>
        <taxon>Pseudomonadati</taxon>
        <taxon>Pseudomonadota</taxon>
        <taxon>Betaproteobacteria</taxon>
        <taxon>Burkholderiales</taxon>
        <taxon>Alcaligenaceae</taxon>
        <taxon>Pusillimonas</taxon>
    </lineage>
</organism>
<dbReference type="OrthoDB" id="5288829at2"/>
<sequence>MTDPAHDHIAIVGGGPAGLMAAEVLARGGHAVVVYEAKPSVARKFLRAGIGGLNITHGEEYELFCTRYGNRQASLQAMLDHFPPSTLRAWVESLGVTTFAGSSGRVFPEGMKAAPLLRAWVQRLRGLGVQFQLRHRWLGWDEDEALIFNTPTGELQTRPRATVLALGGGSWPQLGSDGAWAPWLQAKGVGVAPLKSANCGFDAAWSEHLRQHHAGAHLKSVALRFTDMHGHTDLRRGELIISRYGVEGSLIYAYSRQLRESIEAKGSATFTLDLLPDRSAAQVLAAVQHPRGARSLSSHLKGRLNISGVKAALLWETLGKEAGADPARLAGAIKALPITVTATRPLNEAISTAGGVRFEDADERLMLKALPGVFVAGEMLDWEAPTGGYLLTACLAQGVWAGAGVHDWLRLGG</sequence>
<dbReference type="InterPro" id="IPR057661">
    <property type="entry name" value="RsdA/BaiN/AoA(So)_Rossmann"/>
</dbReference>
<evidence type="ECO:0000256" key="1">
    <source>
        <dbReference type="ARBA" id="ARBA00001974"/>
    </source>
</evidence>
<dbReference type="NCBIfam" id="TIGR00275">
    <property type="entry name" value="aminoacetone oxidase family FAD-binding enzyme"/>
    <property type="match status" value="1"/>
</dbReference>
<evidence type="ECO:0008006" key="8">
    <source>
        <dbReference type="Google" id="ProtNLM"/>
    </source>
</evidence>
<evidence type="ECO:0000259" key="4">
    <source>
        <dbReference type="Pfam" id="PF03486"/>
    </source>
</evidence>
<feature type="domain" description="RsdA/BaiN/AoA(So)-like Rossmann fold-like" evidence="4">
    <location>
        <begin position="8"/>
        <end position="403"/>
    </location>
</feature>
<dbReference type="PANTHER" id="PTHR42887:SF1">
    <property type="entry name" value="BLR3961 PROTEIN"/>
    <property type="match status" value="1"/>
</dbReference>
<comment type="cofactor">
    <cofactor evidence="1">
        <name>FAD</name>
        <dbReference type="ChEBI" id="CHEBI:57692"/>
    </cofactor>
</comment>
<evidence type="ECO:0000313" key="6">
    <source>
        <dbReference type="EMBL" id="PVY62277.1"/>
    </source>
</evidence>
<dbReference type="PANTHER" id="PTHR42887">
    <property type="entry name" value="OS12G0638800 PROTEIN"/>
    <property type="match status" value="1"/>
</dbReference>
<keyword evidence="2" id="KW-0285">Flavoprotein</keyword>
<reference evidence="6 7" key="1">
    <citation type="submission" date="2018-04" db="EMBL/GenBank/DDBJ databases">
        <title>Genomic Encyclopedia of Type Strains, Phase IV (KMG-IV): sequencing the most valuable type-strain genomes for metagenomic binning, comparative biology and taxonomic classification.</title>
        <authorList>
            <person name="Goeker M."/>
        </authorList>
    </citation>
    <scope>NUCLEOTIDE SEQUENCE [LARGE SCALE GENOMIC DNA]</scope>
    <source>
        <strain evidence="6 7">DSM 10065</strain>
    </source>
</reference>
<proteinExistence type="predicted"/>
<dbReference type="PRINTS" id="PR00420">
    <property type="entry name" value="RNGMNOXGNASE"/>
</dbReference>
<dbReference type="InterPro" id="IPR004792">
    <property type="entry name" value="BaiN-like"/>
</dbReference>
<dbReference type="Proteomes" id="UP000246145">
    <property type="component" value="Unassembled WGS sequence"/>
</dbReference>
<evidence type="ECO:0000256" key="3">
    <source>
        <dbReference type="ARBA" id="ARBA00022827"/>
    </source>
</evidence>
<dbReference type="NCBIfam" id="TIGR03862">
    <property type="entry name" value="flavo_PP4765"/>
    <property type="match status" value="1"/>
</dbReference>
<dbReference type="Pfam" id="PF03486">
    <property type="entry name" value="HI0933_like"/>
    <property type="match status" value="1"/>
</dbReference>